<keyword evidence="9" id="KW-0520">NAD</keyword>
<dbReference type="PANTHER" id="PTHR45641">
    <property type="entry name" value="TETRATRICOPEPTIDE REPEAT PROTEIN (AFU_ORTHOLOGUE AFUA_6G03870)"/>
    <property type="match status" value="1"/>
</dbReference>
<dbReference type="PROSITE" id="PS51996">
    <property type="entry name" value="TR_MART"/>
    <property type="match status" value="1"/>
</dbReference>
<dbReference type="InterPro" id="IPR011990">
    <property type="entry name" value="TPR-like_helical_dom_sf"/>
</dbReference>
<feature type="repeat" description="TPR" evidence="8">
    <location>
        <begin position="527"/>
        <end position="560"/>
    </location>
</feature>
<reference evidence="10" key="1">
    <citation type="submission" date="2021-02" db="EMBL/GenBank/DDBJ databases">
        <authorList>
            <person name="Nowell W R."/>
        </authorList>
    </citation>
    <scope>NUCLEOTIDE SEQUENCE</scope>
</reference>
<comment type="similarity">
    <text evidence="1 9">Belongs to the Arg-specific ADP-ribosyltransferase family.</text>
</comment>
<evidence type="ECO:0000313" key="11">
    <source>
        <dbReference type="EMBL" id="CAF3754656.1"/>
    </source>
</evidence>
<dbReference type="OrthoDB" id="1926212at2759"/>
<keyword evidence="5" id="KW-0677">Repeat</keyword>
<comment type="caution">
    <text evidence="10">The sequence shown here is derived from an EMBL/GenBank/DDBJ whole genome shotgun (WGS) entry which is preliminary data.</text>
</comment>
<dbReference type="SUPFAM" id="SSF56399">
    <property type="entry name" value="ADP-ribosylation"/>
    <property type="match status" value="1"/>
</dbReference>
<evidence type="ECO:0000256" key="5">
    <source>
        <dbReference type="ARBA" id="ARBA00022737"/>
    </source>
</evidence>
<dbReference type="InterPro" id="IPR019734">
    <property type="entry name" value="TPR_rpt"/>
</dbReference>
<evidence type="ECO:0000256" key="7">
    <source>
        <dbReference type="ARBA" id="ARBA00047597"/>
    </source>
</evidence>
<gene>
    <name evidence="10" type="ORF">GPM918_LOCUS12808</name>
    <name evidence="11" type="ORF">SRO942_LOCUS12806</name>
</gene>
<keyword evidence="4" id="KW-0548">Nucleotidyltransferase</keyword>
<dbReference type="EMBL" id="CAJNOQ010002850">
    <property type="protein sequence ID" value="CAF0982169.1"/>
    <property type="molecule type" value="Genomic_DNA"/>
</dbReference>
<feature type="repeat" description="TPR" evidence="8">
    <location>
        <begin position="569"/>
        <end position="602"/>
    </location>
</feature>
<evidence type="ECO:0000256" key="9">
    <source>
        <dbReference type="RuleBase" id="RU361228"/>
    </source>
</evidence>
<dbReference type="Proteomes" id="UP000663829">
    <property type="component" value="Unassembled WGS sequence"/>
</dbReference>
<evidence type="ECO:0000313" key="12">
    <source>
        <dbReference type="Proteomes" id="UP000663829"/>
    </source>
</evidence>
<keyword evidence="9" id="KW-0521">NADP</keyword>
<dbReference type="Pfam" id="PF01129">
    <property type="entry name" value="ART"/>
    <property type="match status" value="1"/>
</dbReference>
<protein>
    <recommendedName>
        <fullName evidence="9">NAD(P)(+)--arginine ADP-ribosyltransferase</fullName>
        <ecNumber evidence="9">2.4.2.31</ecNumber>
    </recommendedName>
    <alternativeName>
        <fullName evidence="9">Mono(ADP-ribosyl)transferase</fullName>
    </alternativeName>
</protein>
<keyword evidence="3 9" id="KW-0808">Transferase</keyword>
<evidence type="ECO:0000256" key="2">
    <source>
        <dbReference type="ARBA" id="ARBA00022676"/>
    </source>
</evidence>
<keyword evidence="2 9" id="KW-0328">Glycosyltransferase</keyword>
<dbReference type="EMBL" id="CAJOBC010002849">
    <property type="protein sequence ID" value="CAF3754656.1"/>
    <property type="molecule type" value="Genomic_DNA"/>
</dbReference>
<evidence type="ECO:0000256" key="8">
    <source>
        <dbReference type="PROSITE-ProRule" id="PRU00339"/>
    </source>
</evidence>
<sequence length="604" mass="70220">MHQNYIGIWLHDETNEKSTDYLIIKNSLCQIFNCFKTFKKWCDLISYVTLSESGKFFIIISHSDAKYLIPILYEELLNILHIYVYCPKENTDQQWIADYSTKCHVFGDGNDLFPKLTTDLKAYDDEETRTCSFSTDGKRPNSNDSENRLYRTPLLINMFTSNVTENSIRNLSRDSIAFIWFQVFIKILLRMEHTNKTTQAMIEKCRSEYETNSTQLQKIDEFQQTYETDQAIWWYTRDSFLFHLVSKSLLTQDIHSIIPFRLFIVDLHNQLVELHYKRTEKILKVYRGKKISISVLQNLIDNQGGLISMNAFLSTSTSWQVASEVYAGEGQERERVLFELDLNSDSNDTDIKPFADISHRSQFPEEQEILFSAGTVWRIKSVKYNEDLRLWSIYLKLSGNNELKSVELINQLNKQIDEQCTLLTLGDFLLKIEEYDKAEYYFKEMLNELSSVDKRRGILYNSIGLAKYKKGDPKAALKSFKQAQDFIEANYPNYGNNSNHSSATTTTTSQNDKVILIVLTATYPSEITIYNNIGYMYHKMRDFEKASENYQKALDLYSESGIENVQGLSAIHNNIGGLCFDKGEFNEALRNYREAVNLLPETHA</sequence>
<dbReference type="GO" id="GO:0106274">
    <property type="term" value="F:NAD+-protein-arginine ADP-ribosyltransferase activity"/>
    <property type="evidence" value="ECO:0007669"/>
    <property type="project" value="UniProtKB-EC"/>
</dbReference>
<dbReference type="Gene3D" id="1.25.40.10">
    <property type="entry name" value="Tetratricopeptide repeat domain"/>
    <property type="match status" value="2"/>
</dbReference>
<dbReference type="GO" id="GO:0016779">
    <property type="term" value="F:nucleotidyltransferase activity"/>
    <property type="evidence" value="ECO:0007669"/>
    <property type="project" value="UniProtKB-KW"/>
</dbReference>
<dbReference type="AlphaFoldDB" id="A0A814FI17"/>
<name>A0A814FI17_9BILA</name>
<evidence type="ECO:0000256" key="1">
    <source>
        <dbReference type="ARBA" id="ARBA00009558"/>
    </source>
</evidence>
<dbReference type="PROSITE" id="PS50293">
    <property type="entry name" value="TPR_REGION"/>
    <property type="match status" value="1"/>
</dbReference>
<dbReference type="Gene3D" id="3.90.176.10">
    <property type="entry name" value="Toxin ADP-ribosyltransferase, Chain A, domain 1"/>
    <property type="match status" value="1"/>
</dbReference>
<dbReference type="SMART" id="SM00028">
    <property type="entry name" value="TPR"/>
    <property type="match status" value="3"/>
</dbReference>
<dbReference type="EC" id="2.4.2.31" evidence="9"/>
<evidence type="ECO:0000256" key="6">
    <source>
        <dbReference type="ARBA" id="ARBA00022803"/>
    </source>
</evidence>
<dbReference type="Pfam" id="PF13424">
    <property type="entry name" value="TPR_12"/>
    <property type="match status" value="1"/>
</dbReference>
<proteinExistence type="inferred from homology"/>
<keyword evidence="6 8" id="KW-0802">TPR repeat</keyword>
<comment type="catalytic activity">
    <reaction evidence="7 9">
        <text>L-arginyl-[protein] + NAD(+) = N(omega)-(ADP-D-ribosyl)-L-arginyl-[protein] + nicotinamide + H(+)</text>
        <dbReference type="Rhea" id="RHEA:19149"/>
        <dbReference type="Rhea" id="RHEA-COMP:10532"/>
        <dbReference type="Rhea" id="RHEA-COMP:15087"/>
        <dbReference type="ChEBI" id="CHEBI:15378"/>
        <dbReference type="ChEBI" id="CHEBI:17154"/>
        <dbReference type="ChEBI" id="CHEBI:29965"/>
        <dbReference type="ChEBI" id="CHEBI:57540"/>
        <dbReference type="ChEBI" id="CHEBI:142554"/>
        <dbReference type="EC" id="2.4.2.31"/>
    </reaction>
</comment>
<dbReference type="Proteomes" id="UP000681722">
    <property type="component" value="Unassembled WGS sequence"/>
</dbReference>
<dbReference type="PROSITE" id="PS50005">
    <property type="entry name" value="TPR"/>
    <property type="match status" value="2"/>
</dbReference>
<evidence type="ECO:0000313" key="10">
    <source>
        <dbReference type="EMBL" id="CAF0982169.1"/>
    </source>
</evidence>
<accession>A0A814FI17</accession>
<dbReference type="InterPro" id="IPR000768">
    <property type="entry name" value="ART"/>
</dbReference>
<dbReference type="PANTHER" id="PTHR45641:SF19">
    <property type="entry name" value="NEPHROCYSTIN-3"/>
    <property type="match status" value="1"/>
</dbReference>
<evidence type="ECO:0000256" key="3">
    <source>
        <dbReference type="ARBA" id="ARBA00022679"/>
    </source>
</evidence>
<keyword evidence="12" id="KW-1185">Reference proteome</keyword>
<dbReference type="SUPFAM" id="SSF48452">
    <property type="entry name" value="TPR-like"/>
    <property type="match status" value="2"/>
</dbReference>
<evidence type="ECO:0000256" key="4">
    <source>
        <dbReference type="ARBA" id="ARBA00022695"/>
    </source>
</evidence>
<organism evidence="10 12">
    <name type="scientific">Didymodactylos carnosus</name>
    <dbReference type="NCBI Taxonomy" id="1234261"/>
    <lineage>
        <taxon>Eukaryota</taxon>
        <taxon>Metazoa</taxon>
        <taxon>Spiralia</taxon>
        <taxon>Gnathifera</taxon>
        <taxon>Rotifera</taxon>
        <taxon>Eurotatoria</taxon>
        <taxon>Bdelloidea</taxon>
        <taxon>Philodinida</taxon>
        <taxon>Philodinidae</taxon>
        <taxon>Didymodactylos</taxon>
    </lineage>
</organism>